<dbReference type="OrthoDB" id="16820at2759"/>
<evidence type="ECO:0000259" key="7">
    <source>
        <dbReference type="Pfam" id="PF01494"/>
    </source>
</evidence>
<name>A0A1L9WT03_ASPA1</name>
<keyword evidence="2" id="KW-0285">Flavoprotein</keyword>
<dbReference type="PANTHER" id="PTHR13789">
    <property type="entry name" value="MONOOXYGENASE"/>
    <property type="match status" value="1"/>
</dbReference>
<reference evidence="9" key="1">
    <citation type="journal article" date="2017" name="Genome Biol.">
        <title>Comparative genomics reveals high biological diversity and specific adaptations in the industrially and medically important fungal genus Aspergillus.</title>
        <authorList>
            <person name="de Vries R.P."/>
            <person name="Riley R."/>
            <person name="Wiebenga A."/>
            <person name="Aguilar-Osorio G."/>
            <person name="Amillis S."/>
            <person name="Uchima C.A."/>
            <person name="Anderluh G."/>
            <person name="Asadollahi M."/>
            <person name="Askin M."/>
            <person name="Barry K."/>
            <person name="Battaglia E."/>
            <person name="Bayram O."/>
            <person name="Benocci T."/>
            <person name="Braus-Stromeyer S.A."/>
            <person name="Caldana C."/>
            <person name="Canovas D."/>
            <person name="Cerqueira G.C."/>
            <person name="Chen F."/>
            <person name="Chen W."/>
            <person name="Choi C."/>
            <person name="Clum A."/>
            <person name="Dos Santos R.A."/>
            <person name="Damasio A.R."/>
            <person name="Diallinas G."/>
            <person name="Emri T."/>
            <person name="Fekete E."/>
            <person name="Flipphi M."/>
            <person name="Freyberg S."/>
            <person name="Gallo A."/>
            <person name="Gournas C."/>
            <person name="Habgood R."/>
            <person name="Hainaut M."/>
            <person name="Harispe M.L."/>
            <person name="Henrissat B."/>
            <person name="Hilden K.S."/>
            <person name="Hope R."/>
            <person name="Hossain A."/>
            <person name="Karabika E."/>
            <person name="Karaffa L."/>
            <person name="Karanyi Z."/>
            <person name="Krasevec N."/>
            <person name="Kuo A."/>
            <person name="Kusch H."/>
            <person name="LaButti K."/>
            <person name="Lagendijk E.L."/>
            <person name="Lapidus A."/>
            <person name="Levasseur A."/>
            <person name="Lindquist E."/>
            <person name="Lipzen A."/>
            <person name="Logrieco A.F."/>
            <person name="MacCabe A."/>
            <person name="Maekelae M.R."/>
            <person name="Malavazi I."/>
            <person name="Melin P."/>
            <person name="Meyer V."/>
            <person name="Mielnichuk N."/>
            <person name="Miskei M."/>
            <person name="Molnar A.P."/>
            <person name="Mule G."/>
            <person name="Ngan C.Y."/>
            <person name="Orejas M."/>
            <person name="Orosz E."/>
            <person name="Ouedraogo J.P."/>
            <person name="Overkamp K.M."/>
            <person name="Park H.-S."/>
            <person name="Perrone G."/>
            <person name="Piumi F."/>
            <person name="Punt P.J."/>
            <person name="Ram A.F."/>
            <person name="Ramon A."/>
            <person name="Rauscher S."/>
            <person name="Record E."/>
            <person name="Riano-Pachon D.M."/>
            <person name="Robert V."/>
            <person name="Roehrig J."/>
            <person name="Ruller R."/>
            <person name="Salamov A."/>
            <person name="Salih N.S."/>
            <person name="Samson R.A."/>
            <person name="Sandor E."/>
            <person name="Sanguinetti M."/>
            <person name="Schuetze T."/>
            <person name="Sepcic K."/>
            <person name="Shelest E."/>
            <person name="Sherlock G."/>
            <person name="Sophianopoulou V."/>
            <person name="Squina F.M."/>
            <person name="Sun H."/>
            <person name="Susca A."/>
            <person name="Todd R.B."/>
            <person name="Tsang A."/>
            <person name="Unkles S.E."/>
            <person name="van de Wiele N."/>
            <person name="van Rossen-Uffink D."/>
            <person name="Oliveira J.V."/>
            <person name="Vesth T.C."/>
            <person name="Visser J."/>
            <person name="Yu J.-H."/>
            <person name="Zhou M."/>
            <person name="Andersen M.R."/>
            <person name="Archer D.B."/>
            <person name="Baker S.E."/>
            <person name="Benoit I."/>
            <person name="Brakhage A.A."/>
            <person name="Braus G.H."/>
            <person name="Fischer R."/>
            <person name="Frisvad J.C."/>
            <person name="Goldman G.H."/>
            <person name="Houbraken J."/>
            <person name="Oakley B."/>
            <person name="Pocsi I."/>
            <person name="Scazzocchio C."/>
            <person name="Seiboth B."/>
            <person name="vanKuyk P.A."/>
            <person name="Wortman J."/>
            <person name="Dyer P.S."/>
            <person name="Grigoriev I.V."/>
        </authorList>
    </citation>
    <scope>NUCLEOTIDE SEQUENCE [LARGE SCALE GENOMIC DNA]</scope>
    <source>
        <strain evidence="9">ATCC 16872 / CBS 172.66 / WB 5094</strain>
    </source>
</reference>
<evidence type="ECO:0000256" key="1">
    <source>
        <dbReference type="ARBA" id="ARBA00007992"/>
    </source>
</evidence>
<dbReference type="GeneID" id="30972045"/>
<keyword evidence="6" id="KW-1133">Transmembrane helix</keyword>
<accession>A0A1L9WT03</accession>
<keyword evidence="9" id="KW-1185">Reference proteome</keyword>
<keyword evidence="3" id="KW-0274">FAD</keyword>
<dbReference type="Gene3D" id="3.50.50.60">
    <property type="entry name" value="FAD/NAD(P)-binding domain"/>
    <property type="match status" value="1"/>
</dbReference>
<dbReference type="OMA" id="WRLCDLP"/>
<evidence type="ECO:0000256" key="5">
    <source>
        <dbReference type="ARBA" id="ARBA00023033"/>
    </source>
</evidence>
<proteinExistence type="inferred from homology"/>
<sequence>MAASYHIKQQGTRERSCKLDIIIAGAGIAGLGAAISSLLAGHNVHILEATSEIKHVGAGIQVLPNGSRVLKHWGLEERLSKHWAVANAYRVFGWKGNLITSMNVAQTASAYPGTWFRAFYRPYLQRTLLERITELGGKITCNAKIVDVAFDGAEGGTATITSEDGRRWTADLFIGADGIFGKLADQVLEHPTPPTKTGDLAYRVMLASPDIVKDPELAEFVTHPNMNFWYGPEKHVVAYPLSKELFNIVLLTPDDIPEDSKASTVAGNVEEMRSLFRDWDPRIAKLLKLCKSVHKWRLCTRFNTGGWSHPSGAGVMIGDSVHATLPYLAAGAGMALEDGAVLGECLSRLPNDAHTTKSSREYLLAKRHALAVFEKCRKRRTLMVVTRSNEQKDLEHLPDGPEQELRDREMQMVPTPPGEALVWRDPAIAPELFGWDHVVEVNLHWGVPSIPHAATVGVRDSRL</sequence>
<dbReference type="InterPro" id="IPR050493">
    <property type="entry name" value="FAD-dep_Monooxygenase_BioMet"/>
</dbReference>
<evidence type="ECO:0000313" key="9">
    <source>
        <dbReference type="Proteomes" id="UP000184546"/>
    </source>
</evidence>
<dbReference type="PANTHER" id="PTHR13789:SF242">
    <property type="entry name" value="FAD-BINDING DOMAIN-CONTAINING PROTEIN"/>
    <property type="match status" value="1"/>
</dbReference>
<evidence type="ECO:0000313" key="8">
    <source>
        <dbReference type="EMBL" id="OJJ99057.1"/>
    </source>
</evidence>
<dbReference type="SUPFAM" id="SSF54373">
    <property type="entry name" value="FAD-linked reductases, C-terminal domain"/>
    <property type="match status" value="1"/>
</dbReference>
<dbReference type="AlphaFoldDB" id="A0A1L9WT03"/>
<evidence type="ECO:0000256" key="3">
    <source>
        <dbReference type="ARBA" id="ARBA00022827"/>
    </source>
</evidence>
<evidence type="ECO:0000256" key="6">
    <source>
        <dbReference type="SAM" id="Phobius"/>
    </source>
</evidence>
<dbReference type="Pfam" id="PF01494">
    <property type="entry name" value="FAD_binding_3"/>
    <property type="match status" value="1"/>
</dbReference>
<dbReference type="InterPro" id="IPR002938">
    <property type="entry name" value="FAD-bd"/>
</dbReference>
<keyword evidence="4" id="KW-0560">Oxidoreductase</keyword>
<keyword evidence="6" id="KW-0472">Membrane</keyword>
<feature type="domain" description="FAD-binding" evidence="7">
    <location>
        <begin position="19"/>
        <end position="348"/>
    </location>
</feature>
<protein>
    <recommendedName>
        <fullName evidence="7">FAD-binding domain-containing protein</fullName>
    </recommendedName>
</protein>
<comment type="similarity">
    <text evidence="1">Belongs to the paxM FAD-dependent monooxygenase family.</text>
</comment>
<dbReference type="GO" id="GO:0071949">
    <property type="term" value="F:FAD binding"/>
    <property type="evidence" value="ECO:0007669"/>
    <property type="project" value="InterPro"/>
</dbReference>
<dbReference type="InterPro" id="IPR036188">
    <property type="entry name" value="FAD/NAD-bd_sf"/>
</dbReference>
<dbReference type="SUPFAM" id="SSF51905">
    <property type="entry name" value="FAD/NAD(P)-binding domain"/>
    <property type="match status" value="1"/>
</dbReference>
<dbReference type="EMBL" id="KV878978">
    <property type="protein sequence ID" value="OJJ99057.1"/>
    <property type="molecule type" value="Genomic_DNA"/>
</dbReference>
<organism evidence="8 9">
    <name type="scientific">Aspergillus aculeatus (strain ATCC 16872 / CBS 172.66 / WB 5094)</name>
    <dbReference type="NCBI Taxonomy" id="690307"/>
    <lineage>
        <taxon>Eukaryota</taxon>
        <taxon>Fungi</taxon>
        <taxon>Dikarya</taxon>
        <taxon>Ascomycota</taxon>
        <taxon>Pezizomycotina</taxon>
        <taxon>Eurotiomycetes</taxon>
        <taxon>Eurotiomycetidae</taxon>
        <taxon>Eurotiales</taxon>
        <taxon>Aspergillaceae</taxon>
        <taxon>Aspergillus</taxon>
        <taxon>Aspergillus subgen. Circumdati</taxon>
    </lineage>
</organism>
<dbReference type="VEuPathDB" id="FungiDB:ASPACDRAFT_1881163"/>
<keyword evidence="6" id="KW-0812">Transmembrane</keyword>
<dbReference type="GO" id="GO:0004497">
    <property type="term" value="F:monooxygenase activity"/>
    <property type="evidence" value="ECO:0007669"/>
    <property type="project" value="UniProtKB-KW"/>
</dbReference>
<dbReference type="PRINTS" id="PR00420">
    <property type="entry name" value="RNGMNOXGNASE"/>
</dbReference>
<keyword evidence="5" id="KW-0503">Monooxygenase</keyword>
<evidence type="ECO:0000256" key="4">
    <source>
        <dbReference type="ARBA" id="ARBA00023002"/>
    </source>
</evidence>
<feature type="transmembrane region" description="Helical" evidence="6">
    <location>
        <begin position="21"/>
        <end position="41"/>
    </location>
</feature>
<dbReference type="RefSeq" id="XP_020055397.1">
    <property type="nucleotide sequence ID" value="XM_020198231.1"/>
</dbReference>
<dbReference type="Proteomes" id="UP000184546">
    <property type="component" value="Unassembled WGS sequence"/>
</dbReference>
<gene>
    <name evidence="8" type="ORF">ASPACDRAFT_1881163</name>
</gene>
<dbReference type="STRING" id="690307.A0A1L9WT03"/>
<evidence type="ECO:0000256" key="2">
    <source>
        <dbReference type="ARBA" id="ARBA00022630"/>
    </source>
</evidence>